<protein>
    <submittedName>
        <fullName evidence="2">Uncharacterized protein</fullName>
    </submittedName>
</protein>
<feature type="region of interest" description="Disordered" evidence="1">
    <location>
        <begin position="106"/>
        <end position="169"/>
    </location>
</feature>
<feature type="compositionally biased region" description="Acidic residues" evidence="1">
    <location>
        <begin position="159"/>
        <end position="169"/>
    </location>
</feature>
<evidence type="ECO:0000313" key="2">
    <source>
        <dbReference type="EMBL" id="CAE7725656.1"/>
    </source>
</evidence>
<name>A0A812XIQ6_SYMPI</name>
<comment type="caution">
    <text evidence="2">The sequence shown here is derived from an EMBL/GenBank/DDBJ whole genome shotgun (WGS) entry which is preliminary data.</text>
</comment>
<gene>
    <name evidence="2" type="ORF">SPIL2461_LOCUS20752</name>
</gene>
<dbReference type="Proteomes" id="UP000649617">
    <property type="component" value="Unassembled WGS sequence"/>
</dbReference>
<reference evidence="2" key="1">
    <citation type="submission" date="2021-02" db="EMBL/GenBank/DDBJ databases">
        <authorList>
            <person name="Dougan E. K."/>
            <person name="Rhodes N."/>
            <person name="Thang M."/>
            <person name="Chan C."/>
        </authorList>
    </citation>
    <scope>NUCLEOTIDE SEQUENCE</scope>
</reference>
<feature type="compositionally biased region" description="Acidic residues" evidence="1">
    <location>
        <begin position="138"/>
        <end position="149"/>
    </location>
</feature>
<dbReference type="EMBL" id="CAJNIZ010045638">
    <property type="protein sequence ID" value="CAE7725656.1"/>
    <property type="molecule type" value="Genomic_DNA"/>
</dbReference>
<keyword evidence="3" id="KW-1185">Reference proteome</keyword>
<organism evidence="2 3">
    <name type="scientific">Symbiodinium pilosum</name>
    <name type="common">Dinoflagellate</name>
    <dbReference type="NCBI Taxonomy" id="2952"/>
    <lineage>
        <taxon>Eukaryota</taxon>
        <taxon>Sar</taxon>
        <taxon>Alveolata</taxon>
        <taxon>Dinophyceae</taxon>
        <taxon>Suessiales</taxon>
        <taxon>Symbiodiniaceae</taxon>
        <taxon>Symbiodinium</taxon>
    </lineage>
</organism>
<sequence length="265" mass="29524">MSEGHANEGESARVCQGNRLSKLFREDLARAKCAADQAWLFKSAEVGTTNRITAFRPPETFALEKVFATKFSDAEEGEEVVPATEVIFKRIRELVAFWHRPVMGAEEGAGQDEKAEEAPEAAAVETAEAAEAAPATEEGGEPLEEEGQQDEAWQKLDEKEEGAEGGEEAEEVVNTLIIKDSRQTKEALALDLGCGLERQTVIFGRHCRPRNRPRQGFQNLWLQNMSHYLSSTEKNFSARESESDALQRLGIRETLLEAKVWMLSR</sequence>
<proteinExistence type="predicted"/>
<evidence type="ECO:0000313" key="3">
    <source>
        <dbReference type="Proteomes" id="UP000649617"/>
    </source>
</evidence>
<dbReference type="AlphaFoldDB" id="A0A812XIQ6"/>
<feature type="compositionally biased region" description="Low complexity" evidence="1">
    <location>
        <begin position="120"/>
        <end position="137"/>
    </location>
</feature>
<accession>A0A812XIQ6</accession>
<evidence type="ECO:0000256" key="1">
    <source>
        <dbReference type="SAM" id="MobiDB-lite"/>
    </source>
</evidence>